<organism evidence="2 3">
    <name type="scientific">Dreissena polymorpha</name>
    <name type="common">Zebra mussel</name>
    <name type="synonym">Mytilus polymorpha</name>
    <dbReference type="NCBI Taxonomy" id="45954"/>
    <lineage>
        <taxon>Eukaryota</taxon>
        <taxon>Metazoa</taxon>
        <taxon>Spiralia</taxon>
        <taxon>Lophotrochozoa</taxon>
        <taxon>Mollusca</taxon>
        <taxon>Bivalvia</taxon>
        <taxon>Autobranchia</taxon>
        <taxon>Heteroconchia</taxon>
        <taxon>Euheterodonta</taxon>
        <taxon>Imparidentia</taxon>
        <taxon>Neoheterodontei</taxon>
        <taxon>Myida</taxon>
        <taxon>Dreissenoidea</taxon>
        <taxon>Dreissenidae</taxon>
        <taxon>Dreissena</taxon>
    </lineage>
</organism>
<comment type="caution">
    <text evidence="2">The sequence shown here is derived from an EMBL/GenBank/DDBJ whole genome shotgun (WGS) entry which is preliminary data.</text>
</comment>
<reference evidence="2" key="1">
    <citation type="journal article" date="2019" name="bioRxiv">
        <title>The Genome of the Zebra Mussel, Dreissena polymorpha: A Resource for Invasive Species Research.</title>
        <authorList>
            <person name="McCartney M.A."/>
            <person name="Auch B."/>
            <person name="Kono T."/>
            <person name="Mallez S."/>
            <person name="Zhang Y."/>
            <person name="Obille A."/>
            <person name="Becker A."/>
            <person name="Abrahante J.E."/>
            <person name="Garbe J."/>
            <person name="Badalamenti J.P."/>
            <person name="Herman A."/>
            <person name="Mangelson H."/>
            <person name="Liachko I."/>
            <person name="Sullivan S."/>
            <person name="Sone E.D."/>
            <person name="Koren S."/>
            <person name="Silverstein K.A.T."/>
            <person name="Beckman K.B."/>
            <person name="Gohl D.M."/>
        </authorList>
    </citation>
    <scope>NUCLEOTIDE SEQUENCE</scope>
    <source>
        <strain evidence="2">Duluth1</strain>
        <tissue evidence="2">Whole animal</tissue>
    </source>
</reference>
<dbReference type="AlphaFoldDB" id="A0A9D3Y0R2"/>
<evidence type="ECO:0000313" key="3">
    <source>
        <dbReference type="Proteomes" id="UP000828390"/>
    </source>
</evidence>
<protein>
    <submittedName>
        <fullName evidence="2">Uncharacterized protein</fullName>
    </submittedName>
</protein>
<dbReference type="EMBL" id="JAIWYP010000062">
    <property type="protein sequence ID" value="KAH3690497.1"/>
    <property type="molecule type" value="Genomic_DNA"/>
</dbReference>
<evidence type="ECO:0000313" key="2">
    <source>
        <dbReference type="EMBL" id="KAH3690497.1"/>
    </source>
</evidence>
<reference evidence="2" key="2">
    <citation type="submission" date="2020-11" db="EMBL/GenBank/DDBJ databases">
        <authorList>
            <person name="McCartney M.A."/>
            <person name="Auch B."/>
            <person name="Kono T."/>
            <person name="Mallez S."/>
            <person name="Becker A."/>
            <person name="Gohl D.M."/>
            <person name="Silverstein K.A.T."/>
            <person name="Koren S."/>
            <person name="Bechman K.B."/>
            <person name="Herman A."/>
            <person name="Abrahante J.E."/>
            <person name="Garbe J."/>
        </authorList>
    </citation>
    <scope>NUCLEOTIDE SEQUENCE</scope>
    <source>
        <strain evidence="2">Duluth1</strain>
        <tissue evidence="2">Whole animal</tissue>
    </source>
</reference>
<accession>A0A9D3Y0R2</accession>
<proteinExistence type="predicted"/>
<feature type="region of interest" description="Disordered" evidence="1">
    <location>
        <begin position="1"/>
        <end position="32"/>
    </location>
</feature>
<dbReference type="Proteomes" id="UP000828390">
    <property type="component" value="Unassembled WGS sequence"/>
</dbReference>
<keyword evidence="3" id="KW-1185">Reference proteome</keyword>
<feature type="compositionally biased region" description="Acidic residues" evidence="1">
    <location>
        <begin position="9"/>
        <end position="19"/>
    </location>
</feature>
<sequence length="76" mass="8240">MSALFHTDNDDDDDDEEAGFEPSSSDGAEMDLATGTSCFKNRQERASLKGKAGIIINDQLSFGCCADLFVIPYQLT</sequence>
<name>A0A9D3Y0R2_DREPO</name>
<gene>
    <name evidence="2" type="ORF">DPMN_191441</name>
</gene>
<evidence type="ECO:0000256" key="1">
    <source>
        <dbReference type="SAM" id="MobiDB-lite"/>
    </source>
</evidence>